<reference evidence="1" key="1">
    <citation type="journal article" date="2022" name="bioRxiv">
        <title>Sequencing and chromosome-scale assembly of the giantPleurodeles waltlgenome.</title>
        <authorList>
            <person name="Brown T."/>
            <person name="Elewa A."/>
            <person name="Iarovenko S."/>
            <person name="Subramanian E."/>
            <person name="Araus A.J."/>
            <person name="Petzold A."/>
            <person name="Susuki M."/>
            <person name="Suzuki K.-i.T."/>
            <person name="Hayashi T."/>
            <person name="Toyoda A."/>
            <person name="Oliveira C."/>
            <person name="Osipova E."/>
            <person name="Leigh N.D."/>
            <person name="Simon A."/>
            <person name="Yun M.H."/>
        </authorList>
    </citation>
    <scope>NUCLEOTIDE SEQUENCE</scope>
    <source>
        <strain evidence="1">20211129_DDA</strain>
        <tissue evidence="1">Liver</tissue>
    </source>
</reference>
<evidence type="ECO:0000313" key="2">
    <source>
        <dbReference type="Proteomes" id="UP001066276"/>
    </source>
</evidence>
<accession>A0AAV7N294</accession>
<dbReference type="AlphaFoldDB" id="A0AAV7N294"/>
<keyword evidence="2" id="KW-1185">Reference proteome</keyword>
<sequence>MVTAADSPLPWLGEPSRVLVLPVLAAPGPVGAFGGPAAQSWTGGSACTWPAAAGGAPLRGRLLVPSEACEGGGTAGRVLVAAGSGVLLLRAGLAVRSDHGPLPRGEWRLSALGASGSGSPARRGAWTAPWRPVSSVEDAGWGGSPGSVCCAGLRRCNGGLDTALVFRLGDPLGLTCGCAWEEGLLGGSIAGWMGPGSHLGAIWEPAVPI</sequence>
<dbReference type="EMBL" id="JANPWB010000013">
    <property type="protein sequence ID" value="KAJ1108799.1"/>
    <property type="molecule type" value="Genomic_DNA"/>
</dbReference>
<dbReference type="Proteomes" id="UP001066276">
    <property type="component" value="Chromosome 9"/>
</dbReference>
<gene>
    <name evidence="1" type="ORF">NDU88_006169</name>
</gene>
<protein>
    <submittedName>
        <fullName evidence="1">Uncharacterized protein</fullName>
    </submittedName>
</protein>
<name>A0AAV7N294_PLEWA</name>
<organism evidence="1 2">
    <name type="scientific">Pleurodeles waltl</name>
    <name type="common">Iberian ribbed newt</name>
    <dbReference type="NCBI Taxonomy" id="8319"/>
    <lineage>
        <taxon>Eukaryota</taxon>
        <taxon>Metazoa</taxon>
        <taxon>Chordata</taxon>
        <taxon>Craniata</taxon>
        <taxon>Vertebrata</taxon>
        <taxon>Euteleostomi</taxon>
        <taxon>Amphibia</taxon>
        <taxon>Batrachia</taxon>
        <taxon>Caudata</taxon>
        <taxon>Salamandroidea</taxon>
        <taxon>Salamandridae</taxon>
        <taxon>Pleurodelinae</taxon>
        <taxon>Pleurodeles</taxon>
    </lineage>
</organism>
<proteinExistence type="predicted"/>
<evidence type="ECO:0000313" key="1">
    <source>
        <dbReference type="EMBL" id="KAJ1108799.1"/>
    </source>
</evidence>
<comment type="caution">
    <text evidence="1">The sequence shown here is derived from an EMBL/GenBank/DDBJ whole genome shotgun (WGS) entry which is preliminary data.</text>
</comment>